<gene>
    <name evidence="2" type="ORF">ENJ63_04655</name>
</gene>
<keyword evidence="1" id="KW-1133">Transmembrane helix</keyword>
<protein>
    <recommendedName>
        <fullName evidence="3">SHOCT domain-containing protein</fullName>
    </recommendedName>
</protein>
<evidence type="ECO:0008006" key="3">
    <source>
        <dbReference type="Google" id="ProtNLM"/>
    </source>
</evidence>
<comment type="caution">
    <text evidence="2">The sequence shown here is derived from an EMBL/GenBank/DDBJ whole genome shotgun (WGS) entry which is preliminary data.</text>
</comment>
<organism evidence="2">
    <name type="scientific">Dissulfuribacter thermophilus</name>
    <dbReference type="NCBI Taxonomy" id="1156395"/>
    <lineage>
        <taxon>Bacteria</taxon>
        <taxon>Pseudomonadati</taxon>
        <taxon>Thermodesulfobacteriota</taxon>
        <taxon>Dissulfuribacteria</taxon>
        <taxon>Dissulfuribacterales</taxon>
        <taxon>Dissulfuribacteraceae</taxon>
        <taxon>Dissulfuribacter</taxon>
    </lineage>
</organism>
<proteinExistence type="predicted"/>
<keyword evidence="1" id="KW-0472">Membrane</keyword>
<sequence>MSDLQSVLMFFGIVVIIFVLFLTKEKNFLKKFLEDPKKKVHRRYINGEISYEEYKRKMAHLESCG</sequence>
<name>A0A7V2SYX2_9BACT</name>
<keyword evidence="1" id="KW-0812">Transmembrane</keyword>
<evidence type="ECO:0000313" key="2">
    <source>
        <dbReference type="EMBL" id="HFC47154.1"/>
    </source>
</evidence>
<reference evidence="2" key="1">
    <citation type="journal article" date="2020" name="mSystems">
        <title>Genome- and Community-Level Interaction Insights into Carbon Utilization and Element Cycling Functions of Hydrothermarchaeota in Hydrothermal Sediment.</title>
        <authorList>
            <person name="Zhou Z."/>
            <person name="Liu Y."/>
            <person name="Xu W."/>
            <person name="Pan J."/>
            <person name="Luo Z.H."/>
            <person name="Li M."/>
        </authorList>
    </citation>
    <scope>NUCLEOTIDE SEQUENCE [LARGE SCALE GENOMIC DNA]</scope>
    <source>
        <strain evidence="2">HyVt-503</strain>
    </source>
</reference>
<accession>A0A7V2SYX2</accession>
<dbReference type="AlphaFoldDB" id="A0A7V2SYX2"/>
<evidence type="ECO:0000256" key="1">
    <source>
        <dbReference type="SAM" id="Phobius"/>
    </source>
</evidence>
<dbReference type="EMBL" id="DRND01000372">
    <property type="protein sequence ID" value="HFC47154.1"/>
    <property type="molecule type" value="Genomic_DNA"/>
</dbReference>
<dbReference type="Proteomes" id="UP000885797">
    <property type="component" value="Unassembled WGS sequence"/>
</dbReference>
<feature type="transmembrane region" description="Helical" evidence="1">
    <location>
        <begin position="6"/>
        <end position="23"/>
    </location>
</feature>